<keyword evidence="3" id="KW-1185">Reference proteome</keyword>
<dbReference type="OrthoDB" id="511218at2"/>
<keyword evidence="1" id="KW-0472">Membrane</keyword>
<dbReference type="KEGG" id="cyt:cce_0095"/>
<gene>
    <name evidence="2" type="ordered locus">cce_0095</name>
</gene>
<dbReference type="eggNOG" id="ENOG5031ND8">
    <property type="taxonomic scope" value="Bacteria"/>
</dbReference>
<keyword evidence="1" id="KW-1133">Transmembrane helix</keyword>
<dbReference type="HOGENOM" id="CLU_982525_0_0_3"/>
<dbReference type="AlphaFoldDB" id="B1WZ81"/>
<dbReference type="Proteomes" id="UP000001203">
    <property type="component" value="Chromosome circular"/>
</dbReference>
<organism evidence="2 3">
    <name type="scientific">Crocosphaera subtropica (strain ATCC 51142 / BH68)</name>
    <name type="common">Cyanothece sp. (strain ATCC 51142)</name>
    <dbReference type="NCBI Taxonomy" id="43989"/>
    <lineage>
        <taxon>Bacteria</taxon>
        <taxon>Bacillati</taxon>
        <taxon>Cyanobacteriota</taxon>
        <taxon>Cyanophyceae</taxon>
        <taxon>Oscillatoriophycideae</taxon>
        <taxon>Chroococcales</taxon>
        <taxon>Aphanothecaceae</taxon>
        <taxon>Crocosphaera</taxon>
        <taxon>Crocosphaera subtropica</taxon>
    </lineage>
</organism>
<accession>B1WZ81</accession>
<sequence>MKKHLLVSLALILSVVLVSKVPPLVNVSASNAPQINLEAEIQGLAHSDVKDNIPRRTDFVIELYHDNSQHLTPPEIRKIYDEAYSQQVRKKRIVRKFVGSAIAILIIVLSILAIAIWLSDKTGVPTLKRVSVNLPFGIGCIELEINRVEQIVAWSLYVELVTRIAIQPLKSDEGLLKEALTSLHSLFDTTRQILKEAGPVVGVSPQSVGGIAIAVLNQGIRPFLAKWHPALEDWESKCLSTTSNKQHEKNWDQEPQLRHELELLRHHLKQYADALAKIADVTF</sequence>
<dbReference type="EMBL" id="CP000806">
    <property type="protein sequence ID" value="ACB49447.1"/>
    <property type="molecule type" value="Genomic_DNA"/>
</dbReference>
<evidence type="ECO:0000256" key="1">
    <source>
        <dbReference type="SAM" id="Phobius"/>
    </source>
</evidence>
<name>B1WZ81_CROS5</name>
<protein>
    <submittedName>
        <fullName evidence="2">Uncharacterized protein</fullName>
    </submittedName>
</protein>
<reference evidence="2 3" key="1">
    <citation type="journal article" date="2008" name="Proc. Natl. Acad. Sci. U.S.A.">
        <title>The genome of Cyanothece 51142, a unicellular diazotrophic cyanobacterium important in the marine nitrogen cycle.</title>
        <authorList>
            <person name="Welsh E.A."/>
            <person name="Liberton M."/>
            <person name="Stoeckel J."/>
            <person name="Loh T."/>
            <person name="Elvitigala T."/>
            <person name="Wang C."/>
            <person name="Wollam A."/>
            <person name="Fulton R.S."/>
            <person name="Clifton S.W."/>
            <person name="Jacobs J.M."/>
            <person name="Aurora R."/>
            <person name="Ghosh B.K."/>
            <person name="Sherman L.A."/>
            <person name="Smith R.D."/>
            <person name="Wilson R.K."/>
            <person name="Pakrasi H.B."/>
        </authorList>
    </citation>
    <scope>NUCLEOTIDE SEQUENCE [LARGE SCALE GENOMIC DNA]</scope>
    <source>
        <strain evidence="3">ATCC 51142 / BH68</strain>
    </source>
</reference>
<keyword evidence="1" id="KW-0812">Transmembrane</keyword>
<evidence type="ECO:0000313" key="3">
    <source>
        <dbReference type="Proteomes" id="UP000001203"/>
    </source>
</evidence>
<feature type="transmembrane region" description="Helical" evidence="1">
    <location>
        <begin position="97"/>
        <end position="119"/>
    </location>
</feature>
<evidence type="ECO:0000313" key="2">
    <source>
        <dbReference type="EMBL" id="ACB49447.1"/>
    </source>
</evidence>
<dbReference type="STRING" id="43989.cce_0095"/>
<proteinExistence type="predicted"/>